<protein>
    <submittedName>
        <fullName evidence="3">Protein kinase domain-containing protein</fullName>
    </submittedName>
</protein>
<sequence>MRDMTGNKNRCVFCMEPSENQTESCPHCHRSIWEYDWQDGWLEPFTILKDRYEIGAAVSVSSQSVVYIAFDSTLEKRVAVKEYTMEKWDAAGHEICEKWFGLTDLTGILPVTDYFATEDKGYQVTEYVPGGTLQQSRNNMEDSRKGFEKNDLGTIMEGLTSLHSRGMVYGVISPDHLILDGGGKLCMLPNQWKDGSEITKYTAPELEHRPEYAGPWTDVYSVCVLGSELMFGQICQTADQRLSGERGKQVRKLDEEERIQYKIWQDGMNLDMQMRGFYLGNIAEALDMKETADAVKKMEGVVRGKWADLWLELTTDETARFVIRSGHRRIYMLKKIGLLACGAAAAAGIALGSVSLYLYTHPEQVIMMEVNEDYKAYTTNPPVEYYEKDDEEYDRIMAYAEKNHTEKRTSEEGEDPFYISYTLPEKKTAENSDLRGTGETFAIRKDTVKDAFARIMDTNLTDDVKTDSYAFSKVTVRGEYNPYMTVSTSSSETYSIKEEDLEITEKIGISYDLVKNYVWQIQFDGKKERCEKFLKKMIPFVLPESYLTQSEIDAALDAVTSTPTSYELAKNGRFSVSYSESSGLYSITLSAPYA</sequence>
<feature type="domain" description="Protein kinase" evidence="2">
    <location>
        <begin position="63"/>
        <end position="241"/>
    </location>
</feature>
<dbReference type="Pfam" id="PF00069">
    <property type="entry name" value="Pkinase"/>
    <property type="match status" value="1"/>
</dbReference>
<dbReference type="InterPro" id="IPR011009">
    <property type="entry name" value="Kinase-like_dom_sf"/>
</dbReference>
<dbReference type="AlphaFoldDB" id="A0A1M6R608"/>
<keyword evidence="1" id="KW-1133">Transmembrane helix</keyword>
<keyword evidence="1" id="KW-0472">Membrane</keyword>
<gene>
    <name evidence="3" type="ORF">SAMN02745243_02609</name>
</gene>
<dbReference type="Gene3D" id="1.10.510.10">
    <property type="entry name" value="Transferase(Phosphotransferase) domain 1"/>
    <property type="match status" value="1"/>
</dbReference>
<organism evidence="3 4">
    <name type="scientific">Hespellia stercorisuis DSM 15480</name>
    <dbReference type="NCBI Taxonomy" id="1121950"/>
    <lineage>
        <taxon>Bacteria</taxon>
        <taxon>Bacillati</taxon>
        <taxon>Bacillota</taxon>
        <taxon>Clostridia</taxon>
        <taxon>Lachnospirales</taxon>
        <taxon>Lachnospiraceae</taxon>
        <taxon>Hespellia</taxon>
    </lineage>
</organism>
<evidence type="ECO:0000313" key="4">
    <source>
        <dbReference type="Proteomes" id="UP000184301"/>
    </source>
</evidence>
<proteinExistence type="predicted"/>
<dbReference type="GO" id="GO:0004672">
    <property type="term" value="F:protein kinase activity"/>
    <property type="evidence" value="ECO:0007669"/>
    <property type="project" value="InterPro"/>
</dbReference>
<keyword evidence="3" id="KW-0808">Transferase</keyword>
<evidence type="ECO:0000259" key="2">
    <source>
        <dbReference type="Pfam" id="PF00069"/>
    </source>
</evidence>
<dbReference type="InterPro" id="IPR000719">
    <property type="entry name" value="Prot_kinase_dom"/>
</dbReference>
<accession>A0A1M6R608</accession>
<dbReference type="STRING" id="1121950.SAMN02745243_02609"/>
<keyword evidence="1" id="KW-0812">Transmembrane</keyword>
<dbReference type="GO" id="GO:0005524">
    <property type="term" value="F:ATP binding"/>
    <property type="evidence" value="ECO:0007669"/>
    <property type="project" value="InterPro"/>
</dbReference>
<keyword evidence="4" id="KW-1185">Reference proteome</keyword>
<dbReference type="SUPFAM" id="SSF56112">
    <property type="entry name" value="Protein kinase-like (PK-like)"/>
    <property type="match status" value="1"/>
</dbReference>
<dbReference type="Proteomes" id="UP000184301">
    <property type="component" value="Unassembled WGS sequence"/>
</dbReference>
<keyword evidence="3" id="KW-0418">Kinase</keyword>
<evidence type="ECO:0000313" key="3">
    <source>
        <dbReference type="EMBL" id="SHK27915.1"/>
    </source>
</evidence>
<dbReference type="EMBL" id="FQZY01000040">
    <property type="protein sequence ID" value="SHK27915.1"/>
    <property type="molecule type" value="Genomic_DNA"/>
</dbReference>
<name>A0A1M6R608_9FIRM</name>
<dbReference type="Gene3D" id="3.30.200.20">
    <property type="entry name" value="Phosphorylase Kinase, domain 1"/>
    <property type="match status" value="1"/>
</dbReference>
<evidence type="ECO:0000256" key="1">
    <source>
        <dbReference type="SAM" id="Phobius"/>
    </source>
</evidence>
<reference evidence="3 4" key="1">
    <citation type="submission" date="2016-11" db="EMBL/GenBank/DDBJ databases">
        <authorList>
            <person name="Jaros S."/>
            <person name="Januszkiewicz K."/>
            <person name="Wedrychowicz H."/>
        </authorList>
    </citation>
    <scope>NUCLEOTIDE SEQUENCE [LARGE SCALE GENOMIC DNA]</scope>
    <source>
        <strain evidence="3 4">DSM 15480</strain>
    </source>
</reference>
<feature type="transmembrane region" description="Helical" evidence="1">
    <location>
        <begin position="336"/>
        <end position="359"/>
    </location>
</feature>